<dbReference type="Proteomes" id="UP000659047">
    <property type="component" value="Unassembled WGS sequence"/>
</dbReference>
<accession>A0A8K0V015</accession>
<dbReference type="GO" id="GO:0009279">
    <property type="term" value="C:cell outer membrane"/>
    <property type="evidence" value="ECO:0007669"/>
    <property type="project" value="InterPro"/>
</dbReference>
<dbReference type="AlphaFoldDB" id="A0A8K0V015"/>
<keyword evidence="3" id="KW-1185">Reference proteome</keyword>
<gene>
    <name evidence="2" type="ORF">JJB97_01935</name>
</gene>
<evidence type="ECO:0000256" key="1">
    <source>
        <dbReference type="SAM" id="SignalP"/>
    </source>
</evidence>
<comment type="caution">
    <text evidence="2">The sequence shown here is derived from an EMBL/GenBank/DDBJ whole genome shotgun (WGS) entry which is preliminary data.</text>
</comment>
<name>A0A8K0V015_9ENTR</name>
<sequence>MNVWIFKNKFFSYCLYVIFLMAFTEAAGAASRPFVNFQSLDGSLYFFDHNRVDPRRTFSTAVDAWGDYSIGDLYAYGTWQTALNNDYQGAKSSYYYKFIPRLSLGKNIDKDISWGIFKVTSLALWVSRTRGQGASYFPGLAMDWQLPGLDWFRTIYYFEHNDKKGWNDQRLHLDFGSVFSTDIGDFRIAGTYDMTFGQGRNPVMIDFKPELHYDLGKSLGYAPRHLWIGAVINPVKNKYKIQDTPAFRTNQFRYGFMVRYSFSIVK</sequence>
<evidence type="ECO:0000313" key="2">
    <source>
        <dbReference type="EMBL" id="MBK4714112.1"/>
    </source>
</evidence>
<dbReference type="InterPro" id="IPR036777">
    <property type="entry name" value="Channel_Tsx-like_sf"/>
</dbReference>
<reference evidence="2" key="1">
    <citation type="submission" date="2021-01" db="EMBL/GenBank/DDBJ databases">
        <title>Intestinitalea alba gen. nov., sp. nov., a novel genus of the family Enterobacteriaceae, isolated from the gut of the plastic-eating mealworm Tenebrio molitor L.</title>
        <authorList>
            <person name="Yang Y."/>
        </authorList>
    </citation>
    <scope>NUCLEOTIDE SEQUENCE</scope>
    <source>
        <strain evidence="2">BIT-L3</strain>
    </source>
</reference>
<evidence type="ECO:0000313" key="3">
    <source>
        <dbReference type="Proteomes" id="UP000659047"/>
    </source>
</evidence>
<keyword evidence="1" id="KW-0732">Signal</keyword>
<feature type="signal peptide" evidence="1">
    <location>
        <begin position="1"/>
        <end position="29"/>
    </location>
</feature>
<evidence type="ECO:0008006" key="4">
    <source>
        <dbReference type="Google" id="ProtNLM"/>
    </source>
</evidence>
<proteinExistence type="predicted"/>
<feature type="chain" id="PRO_5035460061" description="Nucleoside-specific outer membrane channel protein Tsx" evidence="1">
    <location>
        <begin position="30"/>
        <end position="266"/>
    </location>
</feature>
<dbReference type="RefSeq" id="WP_238712119.1">
    <property type="nucleotide sequence ID" value="NZ_JAEPBH010000003.1"/>
</dbReference>
<organism evidence="2 3">
    <name type="scientific">Tenebrionibacter intestinalis</name>
    <dbReference type="NCBI Taxonomy" id="2799638"/>
    <lineage>
        <taxon>Bacteria</taxon>
        <taxon>Pseudomonadati</taxon>
        <taxon>Pseudomonadota</taxon>
        <taxon>Gammaproteobacteria</taxon>
        <taxon>Enterobacterales</taxon>
        <taxon>Enterobacteriaceae</taxon>
        <taxon>Tenebrionibacter/Tenebrionicola group</taxon>
        <taxon>Tenebrionibacter</taxon>
    </lineage>
</organism>
<dbReference type="EMBL" id="JAEPBH010000003">
    <property type="protein sequence ID" value="MBK4714112.1"/>
    <property type="molecule type" value="Genomic_DNA"/>
</dbReference>
<dbReference type="SUPFAM" id="SSF111364">
    <property type="entry name" value="Tsx-like channel"/>
    <property type="match status" value="1"/>
</dbReference>
<dbReference type="Gene3D" id="2.40.230.20">
    <property type="entry name" value="Nucleoside-specific channel-forming protein, Tsx-like"/>
    <property type="match status" value="1"/>
</dbReference>
<protein>
    <recommendedName>
        <fullName evidence="4">Nucleoside-specific outer membrane channel protein Tsx</fullName>
    </recommendedName>
</protein>